<dbReference type="RefSeq" id="WP_202246029.1">
    <property type="nucleotide sequence ID" value="NZ_JAESIY010000011.1"/>
</dbReference>
<protein>
    <recommendedName>
        <fullName evidence="9">Large-conductance mechanosensitive channel</fullName>
    </recommendedName>
</protein>
<feature type="transmembrane region" description="Helical" evidence="9">
    <location>
        <begin position="76"/>
        <end position="97"/>
    </location>
</feature>
<dbReference type="Gene3D" id="1.10.1200.120">
    <property type="entry name" value="Large-conductance mechanosensitive channel, MscL, domain 1"/>
    <property type="match status" value="1"/>
</dbReference>
<organism evidence="10 11">
    <name type="scientific">Fulvivirga sediminis</name>
    <dbReference type="NCBI Taxonomy" id="2803949"/>
    <lineage>
        <taxon>Bacteria</taxon>
        <taxon>Pseudomonadati</taxon>
        <taxon>Bacteroidota</taxon>
        <taxon>Cytophagia</taxon>
        <taxon>Cytophagales</taxon>
        <taxon>Fulvivirgaceae</taxon>
        <taxon>Fulvivirga</taxon>
    </lineage>
</organism>
<keyword evidence="4 9" id="KW-0812">Transmembrane</keyword>
<dbReference type="SUPFAM" id="SSF81330">
    <property type="entry name" value="Gated mechanosensitive channel"/>
    <property type="match status" value="1"/>
</dbReference>
<dbReference type="GO" id="GO:0008381">
    <property type="term" value="F:mechanosensitive monoatomic ion channel activity"/>
    <property type="evidence" value="ECO:0007669"/>
    <property type="project" value="UniProtKB-UniRule"/>
</dbReference>
<keyword evidence="11" id="KW-1185">Reference proteome</keyword>
<evidence type="ECO:0000256" key="5">
    <source>
        <dbReference type="ARBA" id="ARBA00022989"/>
    </source>
</evidence>
<evidence type="ECO:0000313" key="11">
    <source>
        <dbReference type="Proteomes" id="UP000659388"/>
    </source>
</evidence>
<evidence type="ECO:0000313" key="10">
    <source>
        <dbReference type="EMBL" id="MBL3658236.1"/>
    </source>
</evidence>
<evidence type="ECO:0000256" key="6">
    <source>
        <dbReference type="ARBA" id="ARBA00023065"/>
    </source>
</evidence>
<dbReference type="InterPro" id="IPR001185">
    <property type="entry name" value="MS_channel"/>
</dbReference>
<keyword evidence="5 9" id="KW-1133">Transmembrane helix</keyword>
<dbReference type="NCBIfam" id="TIGR00220">
    <property type="entry name" value="mscL"/>
    <property type="match status" value="1"/>
</dbReference>
<proteinExistence type="inferred from homology"/>
<dbReference type="HAMAP" id="MF_00115">
    <property type="entry name" value="MscL"/>
    <property type="match status" value="1"/>
</dbReference>
<dbReference type="InterPro" id="IPR036019">
    <property type="entry name" value="MscL_channel"/>
</dbReference>
<dbReference type="AlphaFoldDB" id="A0A937F8F3"/>
<feature type="transmembrane region" description="Helical" evidence="9">
    <location>
        <begin position="12"/>
        <end position="31"/>
    </location>
</feature>
<comment type="similarity">
    <text evidence="9">Belongs to the MscL family.</text>
</comment>
<keyword evidence="2 9" id="KW-0813">Transport</keyword>
<dbReference type="PANTHER" id="PTHR30266:SF2">
    <property type="entry name" value="LARGE-CONDUCTANCE MECHANOSENSITIVE CHANNEL"/>
    <property type="match status" value="1"/>
</dbReference>
<comment type="caution">
    <text evidence="10">The sequence shown here is derived from an EMBL/GenBank/DDBJ whole genome shotgun (WGS) entry which is preliminary data.</text>
</comment>
<evidence type="ECO:0000256" key="4">
    <source>
        <dbReference type="ARBA" id="ARBA00022692"/>
    </source>
</evidence>
<evidence type="ECO:0000256" key="8">
    <source>
        <dbReference type="ARBA" id="ARBA00023303"/>
    </source>
</evidence>
<evidence type="ECO:0000256" key="9">
    <source>
        <dbReference type="HAMAP-Rule" id="MF_00115"/>
    </source>
</evidence>
<dbReference type="EMBL" id="JAESIY010000011">
    <property type="protein sequence ID" value="MBL3658236.1"/>
    <property type="molecule type" value="Genomic_DNA"/>
</dbReference>
<dbReference type="PANTHER" id="PTHR30266">
    <property type="entry name" value="MECHANOSENSITIVE CHANNEL MSCL"/>
    <property type="match status" value="1"/>
</dbReference>
<evidence type="ECO:0000256" key="1">
    <source>
        <dbReference type="ARBA" id="ARBA00004141"/>
    </source>
</evidence>
<comment type="subcellular location">
    <subcellularLocation>
        <location evidence="9">Cell membrane</location>
        <topology evidence="9">Multi-pass membrane protein</topology>
    </subcellularLocation>
    <subcellularLocation>
        <location evidence="1">Membrane</location>
        <topology evidence="1">Multi-pass membrane protein</topology>
    </subcellularLocation>
</comment>
<name>A0A937F8F3_9BACT</name>
<dbReference type="Proteomes" id="UP000659388">
    <property type="component" value="Unassembled WGS sequence"/>
</dbReference>
<dbReference type="InterPro" id="IPR037673">
    <property type="entry name" value="MSC/AndL"/>
</dbReference>
<dbReference type="NCBIfam" id="NF001843">
    <property type="entry name" value="PRK00567.1-4"/>
    <property type="match status" value="1"/>
</dbReference>
<keyword evidence="3 9" id="KW-1003">Cell membrane</keyword>
<dbReference type="GO" id="GO:0005886">
    <property type="term" value="C:plasma membrane"/>
    <property type="evidence" value="ECO:0007669"/>
    <property type="project" value="UniProtKB-SubCell"/>
</dbReference>
<dbReference type="Pfam" id="PF01741">
    <property type="entry name" value="MscL"/>
    <property type="match status" value="1"/>
</dbReference>
<comment type="subunit">
    <text evidence="9">Homopentamer.</text>
</comment>
<gene>
    <name evidence="9 10" type="primary">mscL</name>
    <name evidence="10" type="ORF">JL102_18940</name>
</gene>
<keyword evidence="8 9" id="KW-0407">Ion channel</keyword>
<evidence type="ECO:0000256" key="7">
    <source>
        <dbReference type="ARBA" id="ARBA00023136"/>
    </source>
</evidence>
<sequence length="140" mass="15651">MFTEFKKFISRGNVVELGVGLILATYFGAIVKSFVDDIVMPPVGQLIAGIDFSELKYKIAERTLEDGSSQPVTINYGLFINTVITFFIVALAVFLLTKIYNNFLQKKKAEPAAAEAAPTSQEQLLMEIRDAIREQNRIKE</sequence>
<accession>A0A937F8F3</accession>
<keyword evidence="6 9" id="KW-0406">Ion transport</keyword>
<evidence type="ECO:0000256" key="2">
    <source>
        <dbReference type="ARBA" id="ARBA00022448"/>
    </source>
</evidence>
<dbReference type="PRINTS" id="PR01264">
    <property type="entry name" value="MECHCHANNEL"/>
</dbReference>
<keyword evidence="7 9" id="KW-0472">Membrane</keyword>
<comment type="function">
    <text evidence="9">Channel that opens in response to stretch forces in the membrane lipid bilayer. May participate in the regulation of osmotic pressure changes within the cell.</text>
</comment>
<reference evidence="10" key="1">
    <citation type="submission" date="2021-01" db="EMBL/GenBank/DDBJ databases">
        <title>Fulvivirga kasyanovii gen. nov., sp nov., a novel member of the phylum Bacteroidetes isolated from seawater in a mussel farm.</title>
        <authorList>
            <person name="Zhao L.-H."/>
            <person name="Wang Z.-J."/>
        </authorList>
    </citation>
    <scope>NUCLEOTIDE SEQUENCE</scope>
    <source>
        <strain evidence="10">2943</strain>
    </source>
</reference>
<evidence type="ECO:0000256" key="3">
    <source>
        <dbReference type="ARBA" id="ARBA00022475"/>
    </source>
</evidence>